<feature type="transmembrane region" description="Helical" evidence="12">
    <location>
        <begin position="281"/>
        <end position="302"/>
    </location>
</feature>
<dbReference type="GO" id="GO:0099095">
    <property type="term" value="F:ligand-gated monoatomic anion channel activity"/>
    <property type="evidence" value="ECO:0007669"/>
    <property type="project" value="UniProtKB-ARBA"/>
</dbReference>
<feature type="signal peptide" evidence="13">
    <location>
        <begin position="1"/>
        <end position="18"/>
    </location>
</feature>
<dbReference type="GO" id="GO:0005886">
    <property type="term" value="C:plasma membrane"/>
    <property type="evidence" value="ECO:0007669"/>
    <property type="project" value="UniProtKB-SubCell"/>
</dbReference>
<evidence type="ECO:0000256" key="6">
    <source>
        <dbReference type="ARBA" id="ARBA00022729"/>
    </source>
</evidence>
<evidence type="ECO:0000256" key="11">
    <source>
        <dbReference type="SAM" id="MobiDB-lite"/>
    </source>
</evidence>
<feature type="compositionally biased region" description="Polar residues" evidence="11">
    <location>
        <begin position="419"/>
        <end position="431"/>
    </location>
</feature>
<feature type="domain" description="Neurotransmitter-gated ion-channel ligand-binding" evidence="14">
    <location>
        <begin position="25"/>
        <end position="156"/>
    </location>
</feature>
<dbReference type="RefSeq" id="XP_022673080.1">
    <property type="nucleotide sequence ID" value="XM_022817345.1"/>
</dbReference>
<evidence type="ECO:0000256" key="3">
    <source>
        <dbReference type="ARBA" id="ARBA00022448"/>
    </source>
</evidence>
<dbReference type="EnsemblMetazoa" id="XM_022817346">
    <property type="protein sequence ID" value="XP_022673081"/>
    <property type="gene ID" value="LOC111255404"/>
</dbReference>
<dbReference type="CDD" id="cd19049">
    <property type="entry name" value="LGIC_TM_anion"/>
    <property type="match status" value="1"/>
</dbReference>
<dbReference type="Proteomes" id="UP000594260">
    <property type="component" value="Unplaced"/>
</dbReference>
<dbReference type="InterPro" id="IPR038050">
    <property type="entry name" value="Neuro_actylchol_rec"/>
</dbReference>
<feature type="transmembrane region" description="Helical" evidence="12">
    <location>
        <begin position="496"/>
        <end position="514"/>
    </location>
</feature>
<evidence type="ECO:0000313" key="17">
    <source>
        <dbReference type="Proteomes" id="UP000594260"/>
    </source>
</evidence>
<evidence type="ECO:0000256" key="7">
    <source>
        <dbReference type="ARBA" id="ARBA00022989"/>
    </source>
</evidence>
<feature type="transmembrane region" description="Helical" evidence="12">
    <location>
        <begin position="343"/>
        <end position="366"/>
    </location>
</feature>
<keyword evidence="6 13" id="KW-0732">Signal</keyword>
<keyword evidence="9 12" id="KW-0472">Membrane</keyword>
<keyword evidence="5 12" id="KW-0812">Transmembrane</keyword>
<dbReference type="InterPro" id="IPR006029">
    <property type="entry name" value="Neurotrans-gated_channel_TM"/>
</dbReference>
<dbReference type="KEGG" id="vde:111255404"/>
<dbReference type="SUPFAM" id="SSF63712">
    <property type="entry name" value="Nicotinic receptor ligand binding domain-like"/>
    <property type="match status" value="1"/>
</dbReference>
<dbReference type="EnsemblMetazoa" id="XM_022817345">
    <property type="protein sequence ID" value="XP_022673080"/>
    <property type="gene ID" value="LOC111255404"/>
</dbReference>
<evidence type="ECO:0000256" key="8">
    <source>
        <dbReference type="ARBA" id="ARBA00023065"/>
    </source>
</evidence>
<dbReference type="Gene3D" id="1.20.58.390">
    <property type="entry name" value="Neurotransmitter-gated ion-channel transmembrane domain"/>
    <property type="match status" value="1"/>
</dbReference>
<evidence type="ECO:0000256" key="12">
    <source>
        <dbReference type="SAM" id="Phobius"/>
    </source>
</evidence>
<dbReference type="PROSITE" id="PS00236">
    <property type="entry name" value="NEUROTR_ION_CHANNEL"/>
    <property type="match status" value="1"/>
</dbReference>
<keyword evidence="8" id="KW-0406">Ion transport</keyword>
<feature type="region of interest" description="Disordered" evidence="11">
    <location>
        <begin position="419"/>
        <end position="444"/>
    </location>
</feature>
<accession>A0A7M7KZU9</accession>
<keyword evidence="4" id="KW-1003">Cell membrane</keyword>
<evidence type="ECO:0000256" key="9">
    <source>
        <dbReference type="ARBA" id="ARBA00023136"/>
    </source>
</evidence>
<dbReference type="InterPro" id="IPR006201">
    <property type="entry name" value="Neur_channel"/>
</dbReference>
<dbReference type="GO" id="GO:0005230">
    <property type="term" value="F:extracellular ligand-gated monoatomic ion channel activity"/>
    <property type="evidence" value="ECO:0007669"/>
    <property type="project" value="InterPro"/>
</dbReference>
<dbReference type="AlphaFoldDB" id="A0A7M7KZU9"/>
<evidence type="ECO:0000256" key="10">
    <source>
        <dbReference type="ARBA" id="ARBA00023303"/>
    </source>
</evidence>
<dbReference type="OrthoDB" id="3176171at2759"/>
<dbReference type="InterPro" id="IPR036734">
    <property type="entry name" value="Neur_chan_lig-bd_sf"/>
</dbReference>
<dbReference type="Pfam" id="PF02931">
    <property type="entry name" value="Neur_chan_LBD"/>
    <property type="match status" value="2"/>
</dbReference>
<comment type="subcellular location">
    <subcellularLocation>
        <location evidence="2">Cell membrane</location>
    </subcellularLocation>
    <subcellularLocation>
        <location evidence="1">Membrane</location>
        <topology evidence="1">Multi-pass membrane protein</topology>
    </subcellularLocation>
</comment>
<name>A0A7M7KZU9_VARDE</name>
<dbReference type="InParanoid" id="A0A7M7KZU9"/>
<evidence type="ECO:0000259" key="14">
    <source>
        <dbReference type="Pfam" id="PF02931"/>
    </source>
</evidence>
<dbReference type="RefSeq" id="XP_022673082.1">
    <property type="nucleotide sequence ID" value="XM_022817347.1"/>
</dbReference>
<keyword evidence="17" id="KW-1185">Reference proteome</keyword>
<dbReference type="GO" id="GO:0005254">
    <property type="term" value="F:chloride channel activity"/>
    <property type="evidence" value="ECO:0007669"/>
    <property type="project" value="UniProtKB-ARBA"/>
</dbReference>
<keyword evidence="10" id="KW-0407">Ion channel</keyword>
<dbReference type="InterPro" id="IPR006202">
    <property type="entry name" value="Neur_chan_lig-bd"/>
</dbReference>
<dbReference type="Gene3D" id="2.70.170.10">
    <property type="entry name" value="Neurotransmitter-gated ion-channel ligand-binding domain"/>
    <property type="match status" value="1"/>
</dbReference>
<dbReference type="GeneID" id="111255404"/>
<keyword evidence="7 12" id="KW-1133">Transmembrane helix</keyword>
<evidence type="ECO:0000256" key="1">
    <source>
        <dbReference type="ARBA" id="ARBA00004141"/>
    </source>
</evidence>
<proteinExistence type="predicted"/>
<dbReference type="RefSeq" id="XP_022673081.1">
    <property type="nucleotide sequence ID" value="XM_022817346.1"/>
</dbReference>
<reference evidence="16" key="1">
    <citation type="submission" date="2021-01" db="UniProtKB">
        <authorList>
            <consortium name="EnsemblMetazoa"/>
        </authorList>
    </citation>
    <scope>IDENTIFICATION</scope>
</reference>
<feature type="domain" description="Neurotransmitter-gated ion-channel transmembrane" evidence="15">
    <location>
        <begin position="285"/>
        <end position="512"/>
    </location>
</feature>
<dbReference type="EnsemblMetazoa" id="XM_022817347">
    <property type="protein sequence ID" value="XP_022673082"/>
    <property type="gene ID" value="LOC111255404"/>
</dbReference>
<protein>
    <submittedName>
        <fullName evidence="16">Uncharacterized protein</fullName>
    </submittedName>
</protein>
<sequence>MRQILLSVLLIAIERCYGLLELQDKLFINLTDAAVYNKRTRPSYIIGIPLLVRLNVVIHRMDGIDDVHTEYEADVEFTLRWRDDRLEYDSQLLLNFPIQGDHWHANQIWLPNLHVANDKQYTSIIDLSPGSVHVLIRSNGKTCVVFIRITNKHYCYQVKYRLWQNILRKHVFHCTCLALLFAGEVVLSKRAHLKLRCEMELYKYPLDKQTCGMTIESSSLPISHLRMQWSKRPGLLLADPSHARGFTIQNYSTYEAINHRLVGNFSLVTSEFVLSRQFGPFLLDIYIPGVAFVFTSWLSFWMEVTAAPARISLSITTMLTMVTSGKTIREKLPKVPYVHALDIWLLACTAFIFFVLFEYAIVNYIYNRDKRVRQGGLRRVDSCVSLASSVYHNSSENGKPLGEPISKKRAKQMGLEPLNTTQVGGSASSNGALRPPHSPARGASSGSIFQFPPDLDPIQVPPSPSLSVQYSRERVQSIVRMPLTNRDIANCIDRRCRLVFPLGFAIFNAVYWTILCR</sequence>
<evidence type="ECO:0000256" key="13">
    <source>
        <dbReference type="SAM" id="SignalP"/>
    </source>
</evidence>
<organism evidence="16 17">
    <name type="scientific">Varroa destructor</name>
    <name type="common">Honeybee mite</name>
    <dbReference type="NCBI Taxonomy" id="109461"/>
    <lineage>
        <taxon>Eukaryota</taxon>
        <taxon>Metazoa</taxon>
        <taxon>Ecdysozoa</taxon>
        <taxon>Arthropoda</taxon>
        <taxon>Chelicerata</taxon>
        <taxon>Arachnida</taxon>
        <taxon>Acari</taxon>
        <taxon>Parasitiformes</taxon>
        <taxon>Mesostigmata</taxon>
        <taxon>Gamasina</taxon>
        <taxon>Dermanyssoidea</taxon>
        <taxon>Varroidae</taxon>
        <taxon>Varroa</taxon>
    </lineage>
</organism>
<dbReference type="SUPFAM" id="SSF90112">
    <property type="entry name" value="Neurotransmitter-gated ion-channel transmembrane pore"/>
    <property type="match status" value="1"/>
</dbReference>
<evidence type="ECO:0000256" key="2">
    <source>
        <dbReference type="ARBA" id="ARBA00004236"/>
    </source>
</evidence>
<feature type="chain" id="PRO_5036401561" evidence="13">
    <location>
        <begin position="19"/>
        <end position="517"/>
    </location>
</feature>
<evidence type="ECO:0000256" key="5">
    <source>
        <dbReference type="ARBA" id="ARBA00022692"/>
    </source>
</evidence>
<dbReference type="PRINTS" id="PR00253">
    <property type="entry name" value="GABAARECEPTR"/>
</dbReference>
<dbReference type="Pfam" id="PF02932">
    <property type="entry name" value="Neur_chan_memb"/>
    <property type="match status" value="1"/>
</dbReference>
<dbReference type="InterPro" id="IPR036719">
    <property type="entry name" value="Neuro-gated_channel_TM_sf"/>
</dbReference>
<evidence type="ECO:0000313" key="16">
    <source>
        <dbReference type="EnsemblMetazoa" id="XP_022673081"/>
    </source>
</evidence>
<dbReference type="PANTHER" id="PTHR18945">
    <property type="entry name" value="NEUROTRANSMITTER GATED ION CHANNEL"/>
    <property type="match status" value="1"/>
</dbReference>
<keyword evidence="3" id="KW-0813">Transport</keyword>
<evidence type="ECO:0000256" key="4">
    <source>
        <dbReference type="ARBA" id="ARBA00022475"/>
    </source>
</evidence>
<evidence type="ECO:0000259" key="15">
    <source>
        <dbReference type="Pfam" id="PF02932"/>
    </source>
</evidence>
<dbReference type="InterPro" id="IPR018000">
    <property type="entry name" value="Neurotransmitter_ion_chnl_CS"/>
</dbReference>
<dbReference type="InterPro" id="IPR006028">
    <property type="entry name" value="GABAA/Glycine_rcpt"/>
</dbReference>
<dbReference type="GO" id="GO:0004888">
    <property type="term" value="F:transmembrane signaling receptor activity"/>
    <property type="evidence" value="ECO:0007669"/>
    <property type="project" value="InterPro"/>
</dbReference>
<feature type="domain" description="Neurotransmitter-gated ion-channel ligand-binding" evidence="14">
    <location>
        <begin position="182"/>
        <end position="256"/>
    </location>
</feature>